<evidence type="ECO:0000313" key="3">
    <source>
        <dbReference type="EMBL" id="MRG61349.1"/>
    </source>
</evidence>
<feature type="chain" id="PRO_5026122941" evidence="2">
    <location>
        <begin position="30"/>
        <end position="366"/>
    </location>
</feature>
<comment type="caution">
    <text evidence="3">The sequence shown here is derived from an EMBL/GenBank/DDBJ whole genome shotgun (WGS) entry which is preliminary data.</text>
</comment>
<evidence type="ECO:0000256" key="1">
    <source>
        <dbReference type="SAM" id="MobiDB-lite"/>
    </source>
</evidence>
<dbReference type="AlphaFoldDB" id="A0A6I2F9N0"/>
<gene>
    <name evidence="3" type="ORF">GE115_15945</name>
</gene>
<name>A0A6I2F9N0_9MICO</name>
<organism evidence="3 4">
    <name type="scientific">Agromyces agglutinans</name>
    <dbReference type="NCBI Taxonomy" id="2662258"/>
    <lineage>
        <taxon>Bacteria</taxon>
        <taxon>Bacillati</taxon>
        <taxon>Actinomycetota</taxon>
        <taxon>Actinomycetes</taxon>
        <taxon>Micrococcales</taxon>
        <taxon>Microbacteriaceae</taxon>
        <taxon>Agromyces</taxon>
    </lineage>
</organism>
<dbReference type="Proteomes" id="UP000431080">
    <property type="component" value="Unassembled WGS sequence"/>
</dbReference>
<feature type="region of interest" description="Disordered" evidence="1">
    <location>
        <begin position="305"/>
        <end position="351"/>
    </location>
</feature>
<keyword evidence="2" id="KW-0732">Signal</keyword>
<proteinExistence type="predicted"/>
<accession>A0A6I2F9N0</accession>
<sequence length="366" mass="36400">MRRIAPTRWLLAVVPVAALLLAAAAPASGADQPAPEPGSSSAAVIEIPYLEPATIEPAPPWRIADCAGPRAASPLVTACDETRIELAAPDFDPEAGETVLPVVLTDGTVSMTVGYRVSLAAPPAPEVAPSANVRPVASGSLLRVPFSDLGASCTRCGDGAGLVAVGVEPTAAGSVWATPTHLVFRAASSFDGAAEVGFRVVDEFGTATSGKLPVGVYRAGVPLIALDVYAALDASGAAEIDLLALVTSIAGDDVVLVGCGATLHGAVACGADGTARYAGPGSIDQFGFQVAAGGEQAAGSVTLVPAGSELPGSGPVPAAPHPPSDADDDGDDDPVTTLFVPRAPTEQVATGGPFDAFIATLDRTGR</sequence>
<dbReference type="RefSeq" id="WP_153685750.1">
    <property type="nucleotide sequence ID" value="NZ_WJIF01000011.1"/>
</dbReference>
<reference evidence="3 4" key="1">
    <citation type="submission" date="2019-10" db="EMBL/GenBank/DDBJ databases">
        <authorList>
            <person name="Nie G."/>
            <person name="Ming H."/>
            <person name="Yi B."/>
        </authorList>
    </citation>
    <scope>NUCLEOTIDE SEQUENCE [LARGE SCALE GENOMIC DNA]</scope>
    <source>
        <strain evidence="3 4">CFH 90414</strain>
    </source>
</reference>
<evidence type="ECO:0000256" key="2">
    <source>
        <dbReference type="SAM" id="SignalP"/>
    </source>
</evidence>
<dbReference type="EMBL" id="WJIF01000011">
    <property type="protein sequence ID" value="MRG61349.1"/>
    <property type="molecule type" value="Genomic_DNA"/>
</dbReference>
<feature type="signal peptide" evidence="2">
    <location>
        <begin position="1"/>
        <end position="29"/>
    </location>
</feature>
<protein>
    <submittedName>
        <fullName evidence="3">Uncharacterized protein</fullName>
    </submittedName>
</protein>
<evidence type="ECO:0000313" key="4">
    <source>
        <dbReference type="Proteomes" id="UP000431080"/>
    </source>
</evidence>
<keyword evidence="4" id="KW-1185">Reference proteome</keyword>
<feature type="compositionally biased region" description="Acidic residues" evidence="1">
    <location>
        <begin position="325"/>
        <end position="334"/>
    </location>
</feature>